<keyword evidence="2" id="KW-1185">Reference proteome</keyword>
<protein>
    <recommendedName>
        <fullName evidence="3">Quinate 5-dehydrogenase</fullName>
    </recommendedName>
</protein>
<evidence type="ECO:0000313" key="2">
    <source>
        <dbReference type="Proteomes" id="UP000298324"/>
    </source>
</evidence>
<organism evidence="1 2">
    <name type="scientific">Pelotomaculum schinkii</name>
    <dbReference type="NCBI Taxonomy" id="78350"/>
    <lineage>
        <taxon>Bacteria</taxon>
        <taxon>Bacillati</taxon>
        <taxon>Bacillota</taxon>
        <taxon>Clostridia</taxon>
        <taxon>Eubacteriales</taxon>
        <taxon>Desulfotomaculaceae</taxon>
        <taxon>Pelotomaculum</taxon>
    </lineage>
</organism>
<dbReference type="AlphaFoldDB" id="A0A4Y7RF90"/>
<dbReference type="EMBL" id="QFGA01000001">
    <property type="protein sequence ID" value="TEB07420.1"/>
    <property type="molecule type" value="Genomic_DNA"/>
</dbReference>
<evidence type="ECO:0008006" key="3">
    <source>
        <dbReference type="Google" id="ProtNLM"/>
    </source>
</evidence>
<name>A0A4Y7RF90_9FIRM</name>
<dbReference type="RefSeq" id="WP_190239318.1">
    <property type="nucleotide sequence ID" value="NZ_QFGA01000001.1"/>
</dbReference>
<gene>
    <name evidence="1" type="ORF">Psch_00973</name>
</gene>
<proteinExistence type="predicted"/>
<evidence type="ECO:0000313" key="1">
    <source>
        <dbReference type="EMBL" id="TEB07420.1"/>
    </source>
</evidence>
<reference evidence="1 2" key="1">
    <citation type="journal article" date="2018" name="Environ. Microbiol.">
        <title>Novel energy conservation strategies and behaviour of Pelotomaculum schinkii driving syntrophic propionate catabolism.</title>
        <authorList>
            <person name="Hidalgo-Ahumada C.A.P."/>
            <person name="Nobu M.K."/>
            <person name="Narihiro T."/>
            <person name="Tamaki H."/>
            <person name="Liu W.T."/>
            <person name="Kamagata Y."/>
            <person name="Stams A.J.M."/>
            <person name="Imachi H."/>
            <person name="Sousa D.Z."/>
        </authorList>
    </citation>
    <scope>NUCLEOTIDE SEQUENCE [LARGE SCALE GENOMIC DNA]</scope>
    <source>
        <strain evidence="1 2">HH</strain>
    </source>
</reference>
<sequence length="303" mass="33616">MKRVVSVSLGSSRRDHKVMTELLGESFEIARVGTDGDFNRALELLQELDGKVDAIGLGGIDVYLFVKEKRYAVKDGLRLMEAVKTTPVVDGSGLKNTLEREVVRILAGETGLLKKGAKVLMVSSVDRFGMAEAMAEIGCDMTFGDLIFAAGIPYPIHTMHELEEIANRLLPEFTKMPFHMLYPTGKKQDTQDDAKVEKFTGYYLDAEVIAGDFHLIRRFMPAGLKGQTILTNTTTRDDIDFLKSKGAGALVTTTPEYGGRSFGTNVMEAALLAVLGKPWEEITPQEYLNLLHRLNFKPRILRL</sequence>
<dbReference type="Proteomes" id="UP000298324">
    <property type="component" value="Unassembled WGS sequence"/>
</dbReference>
<comment type="caution">
    <text evidence="1">The sequence shown here is derived from an EMBL/GenBank/DDBJ whole genome shotgun (WGS) entry which is preliminary data.</text>
</comment>
<accession>A0A4Y7RF90</accession>